<dbReference type="InterPro" id="IPR028098">
    <property type="entry name" value="Glyco_trans_4-like_N"/>
</dbReference>
<keyword evidence="2" id="KW-0808">Transferase</keyword>
<evidence type="ECO:0000256" key="2">
    <source>
        <dbReference type="ARBA" id="ARBA00022679"/>
    </source>
</evidence>
<gene>
    <name evidence="4" type="ORF">GSU69_17620</name>
</gene>
<dbReference type="PANTHER" id="PTHR12526:SF572">
    <property type="entry name" value="BLL5144 PROTEIN"/>
    <property type="match status" value="1"/>
</dbReference>
<evidence type="ECO:0000313" key="4">
    <source>
        <dbReference type="EMBL" id="QHC64316.1"/>
    </source>
</evidence>
<dbReference type="PANTHER" id="PTHR12526">
    <property type="entry name" value="GLYCOSYLTRANSFERASE"/>
    <property type="match status" value="1"/>
</dbReference>
<organism evidence="4 5">
    <name type="scientific">Rathayibacter festucae</name>
    <dbReference type="NCBI Taxonomy" id="110937"/>
    <lineage>
        <taxon>Bacteria</taxon>
        <taxon>Bacillati</taxon>
        <taxon>Actinomycetota</taxon>
        <taxon>Actinomycetes</taxon>
        <taxon>Micrococcales</taxon>
        <taxon>Microbacteriaceae</taxon>
        <taxon>Rathayibacter</taxon>
    </lineage>
</organism>
<dbReference type="Pfam" id="PF13692">
    <property type="entry name" value="Glyco_trans_1_4"/>
    <property type="match status" value="1"/>
</dbReference>
<dbReference type="RefSeq" id="WP_159423715.1">
    <property type="nucleotide sequence ID" value="NZ_CP047180.1"/>
</dbReference>
<evidence type="ECO:0000256" key="1">
    <source>
        <dbReference type="ARBA" id="ARBA00022676"/>
    </source>
</evidence>
<accession>A0ABX6H3E1</accession>
<dbReference type="SUPFAM" id="SSF53756">
    <property type="entry name" value="UDP-Glycosyltransferase/glycogen phosphorylase"/>
    <property type="match status" value="1"/>
</dbReference>
<dbReference type="EMBL" id="CP047180">
    <property type="protein sequence ID" value="QHC64316.1"/>
    <property type="molecule type" value="Genomic_DNA"/>
</dbReference>
<feature type="domain" description="Glycosyltransferase subfamily 4-like N-terminal" evidence="3">
    <location>
        <begin position="33"/>
        <end position="185"/>
    </location>
</feature>
<dbReference type="Pfam" id="PF13439">
    <property type="entry name" value="Glyco_transf_4"/>
    <property type="match status" value="1"/>
</dbReference>
<keyword evidence="1" id="KW-0328">Glycosyltransferase</keyword>
<protein>
    <submittedName>
        <fullName evidence="4">Glycosyltransferase</fullName>
    </submittedName>
</protein>
<reference evidence="5" key="1">
    <citation type="submission" date="2019-12" db="EMBL/GenBank/DDBJ databases">
        <title>Complete and draft genome sequences of new strains and members of some known species of the genus Rathayibacter isolated from plants.</title>
        <authorList>
            <person name="Tarlachkov S.V."/>
            <person name="Starodumova I.P."/>
            <person name="Dorofeeva L.V."/>
            <person name="Prisyazhnaya N.V."/>
            <person name="Leyn S."/>
            <person name="Zlamal J."/>
            <person name="Elan M."/>
            <person name="Osterman A.L."/>
            <person name="Nadler S."/>
            <person name="Subbotin S.A."/>
            <person name="Evtushenko L.I."/>
        </authorList>
    </citation>
    <scope>NUCLEOTIDE SEQUENCE [LARGE SCALE GENOMIC DNA]</scope>
    <source>
        <strain evidence="5">VKM Ac-2802</strain>
    </source>
</reference>
<name>A0ABX6H3E1_9MICO</name>
<keyword evidence="5" id="KW-1185">Reference proteome</keyword>
<evidence type="ECO:0000259" key="3">
    <source>
        <dbReference type="Pfam" id="PF13439"/>
    </source>
</evidence>
<proteinExistence type="predicted"/>
<dbReference type="Gene3D" id="3.40.50.2000">
    <property type="entry name" value="Glycogen Phosphorylase B"/>
    <property type="match status" value="2"/>
</dbReference>
<dbReference type="Proteomes" id="UP000464597">
    <property type="component" value="Chromosome"/>
</dbReference>
<sequence>MAHPLTPTQHLPFAHGGGAVVGMLSTFPPTRCGLATFAQSLGDALAAEHGATIRTVRVMDELAVPGSAVGRSVVAELVAGDPASIAQAAAELSRSDVAVIQHEYGIYGGPDGDEVLALMEQLTVPAIVVLHTVLETPSDSQRSVLKRVAALADAVVVMTAVAAEILERRYSVETRKVGVIAHGVPVWTGGAERTAPRAGSGDTPQIITWGLIGPGKGIEWGIRATALLRDAGVDARYTVFGQTHPKVVASHGEAYRESLAALVAELGLGDRVVLDGRYLDPAQLAAAVAEADAVLLPYDSRNQVTSGVLVEALAAGRPVVATAFPHALELLTAPRGRTVAHEDPAAMADALREVLAGAAGAASDATALPSSALPSSALPSSALSSEALSWPAAAGRYLDLVERLRVERAA</sequence>
<evidence type="ECO:0000313" key="5">
    <source>
        <dbReference type="Proteomes" id="UP000464597"/>
    </source>
</evidence>